<dbReference type="GeneID" id="55660994"/>
<gene>
    <name evidence="1" type="ORF">SLUN_37805</name>
</gene>
<protein>
    <recommendedName>
        <fullName evidence="3">Glycine zipper domain-containing protein</fullName>
    </recommendedName>
</protein>
<proteinExistence type="predicted"/>
<dbReference type="RefSeq" id="WP_108154360.1">
    <property type="nucleotide sequence ID" value="NZ_CP026304.1"/>
</dbReference>
<dbReference type="EMBL" id="CP026304">
    <property type="protein sequence ID" value="AVZ77069.1"/>
    <property type="molecule type" value="Genomic_DNA"/>
</dbReference>
<name>A0A2R4TD60_9ACTN</name>
<dbReference type="AlphaFoldDB" id="A0A2R4TD60"/>
<evidence type="ECO:0008006" key="3">
    <source>
        <dbReference type="Google" id="ProtNLM"/>
    </source>
</evidence>
<evidence type="ECO:0000313" key="2">
    <source>
        <dbReference type="Proteomes" id="UP000244201"/>
    </source>
</evidence>
<organism evidence="1 2">
    <name type="scientific">Streptomyces lunaelactis</name>
    <dbReference type="NCBI Taxonomy" id="1535768"/>
    <lineage>
        <taxon>Bacteria</taxon>
        <taxon>Bacillati</taxon>
        <taxon>Actinomycetota</taxon>
        <taxon>Actinomycetes</taxon>
        <taxon>Kitasatosporales</taxon>
        <taxon>Streptomycetaceae</taxon>
        <taxon>Streptomyces</taxon>
    </lineage>
</organism>
<dbReference type="KEGG" id="slk:SLUN_37805"/>
<dbReference type="OrthoDB" id="9941461at2"/>
<dbReference type="Proteomes" id="UP000244201">
    <property type="component" value="Chromosome"/>
</dbReference>
<accession>A0A2R4TD60</accession>
<reference evidence="1 2" key="1">
    <citation type="submission" date="2018-01" db="EMBL/GenBank/DDBJ databases">
        <title>Complete genome sequence of Streptomyces lunaelactis MM109T, a Ferroverdin A producer isolated from cave moonmilk deposits.</title>
        <authorList>
            <person name="Naome A."/>
            <person name="Martinet L."/>
            <person name="Maciejewska M."/>
            <person name="Anderssen S."/>
            <person name="Adam D."/>
            <person name="Tenconi E."/>
            <person name="Deflandre B."/>
            <person name="Arguelles-Arias A."/>
            <person name="Calusinska M."/>
            <person name="Copieters W."/>
            <person name="Karim L."/>
            <person name="Hanikenne M."/>
            <person name="Baurain D."/>
            <person name="van Wezel G."/>
            <person name="Smargiasso N."/>
            <person name="de Pauw E."/>
            <person name="Delfosse P."/>
            <person name="Rigali S."/>
        </authorList>
    </citation>
    <scope>NUCLEOTIDE SEQUENCE [LARGE SCALE GENOMIC DNA]</scope>
    <source>
        <strain evidence="1 2">MM109</strain>
    </source>
</reference>
<sequence length="155" mass="16023">MGTYGEDLKERGQQLRQCVRDREFMEAAETTLDTAKELGYGAAGLAAEVVAVASGALVGAATGTIAGAVIAGPVGVTVGSIGGGYAGATAGWTAAEAIHRNYFDASTEERERVNVLGGRVRSAVFAVKGIHKWAHSETARRMVRACLTQGKAGVR</sequence>
<evidence type="ECO:0000313" key="1">
    <source>
        <dbReference type="EMBL" id="AVZ77069.1"/>
    </source>
</evidence>
<keyword evidence="2" id="KW-1185">Reference proteome</keyword>